<dbReference type="PANTHER" id="PTHR10537:SF3">
    <property type="entry name" value="DNA PRIMASE LARGE SUBUNIT"/>
    <property type="match status" value="1"/>
</dbReference>
<comment type="function">
    <text evidence="7">Regulatory subunit of DNA primase, an RNA polymerase that catalyzes the synthesis of short RNA molecules used as primers for DNA polymerase during DNA replication. Stabilizes and modulates the activity of the small subunit, increasing the rate of DNA synthesis, and conferring RNA synthesis capability. The DNA polymerase activity may enable DNA primase to also catalyze primer extension after primer synthesis. May also play a role in DNA repair.</text>
</comment>
<dbReference type="SUPFAM" id="SSF140914">
    <property type="entry name" value="PriB N-terminal domain-like"/>
    <property type="match status" value="1"/>
</dbReference>
<dbReference type="GO" id="GO:0006270">
    <property type="term" value="P:DNA replication initiation"/>
    <property type="evidence" value="ECO:0007669"/>
    <property type="project" value="TreeGrafter"/>
</dbReference>
<keyword evidence="1 7" id="KW-0004">4Fe-4S</keyword>
<evidence type="ECO:0000256" key="1">
    <source>
        <dbReference type="ARBA" id="ARBA00022485"/>
    </source>
</evidence>
<feature type="binding site" evidence="7">
    <location>
        <position position="326"/>
    </location>
    <ligand>
        <name>[4Fe-4S] cluster</name>
        <dbReference type="ChEBI" id="CHEBI:49883"/>
    </ligand>
</feature>
<evidence type="ECO:0000256" key="2">
    <source>
        <dbReference type="ARBA" id="ARBA00022515"/>
    </source>
</evidence>
<dbReference type="RefSeq" id="WP_174449161.1">
    <property type="nucleotide sequence ID" value="NZ_AP018732.1"/>
</dbReference>
<dbReference type="EMBL" id="AP018732">
    <property type="protein sequence ID" value="BBE42992.1"/>
    <property type="molecule type" value="Genomic_DNA"/>
</dbReference>
<organism evidence="10 11">
    <name type="scientific">Conexivisphaera calida</name>
    <dbReference type="NCBI Taxonomy" id="1874277"/>
    <lineage>
        <taxon>Archaea</taxon>
        <taxon>Nitrososphaerota</taxon>
        <taxon>Conexivisphaeria</taxon>
        <taxon>Conexivisphaerales</taxon>
        <taxon>Conexivisphaeraceae</taxon>
        <taxon>Conexivisphaera</taxon>
    </lineage>
</organism>
<comment type="cofactor">
    <cofactor evidence="7">
        <name>[4Fe-4S] cluster</name>
        <dbReference type="ChEBI" id="CHEBI:49883"/>
    </cofactor>
    <text evidence="7">Binds 1 [4Fe-4S] cluster.</text>
</comment>
<feature type="domain" description="DNA primase large subunit C-terminal" evidence="9">
    <location>
        <begin position="237"/>
        <end position="323"/>
    </location>
</feature>
<sequence length="371" mass="41118">MSFGAEELGDLPFIQEAGELLVRKGYGLSMDELVENWSEPFVAAGVKRARDAVMEGRVDESLNGMAPEQRILSFVVAALVVRTTGNQYAIKRFALAEAKRLEERVFQRIRSNRYDAAVLLSAIYSRILGMSLERVDRTIGPERFEVNLGLRDYLSLSSSLDASKWGIVNRVVDGGRVYMKLEDAARLLRSGIADRIERRVSSMEIPSPPAPIAEAAAKLSEEVVKTRPPPAAAAVSVSREQYPPCIRSILKRLEAGENLPHSARFLLATFMVNIGMPTDDVIALFSRSPDFNERVTRYQVEHIAGLRGGKRYSVPACPKLVAQGLCARDDTCDDIRNPISYLRRRPTGTGGGGNGRTRPGRRRDRISEDEL</sequence>
<dbReference type="PANTHER" id="PTHR10537">
    <property type="entry name" value="DNA PRIMASE LARGE SUBUNIT"/>
    <property type="match status" value="1"/>
</dbReference>
<dbReference type="GO" id="GO:0006269">
    <property type="term" value="P:DNA replication, synthesis of primer"/>
    <property type="evidence" value="ECO:0007669"/>
    <property type="project" value="UniProtKB-UniRule"/>
</dbReference>
<dbReference type="KEGG" id="ccai:NAS2_1618"/>
<evidence type="ECO:0000256" key="3">
    <source>
        <dbReference type="ARBA" id="ARBA00022705"/>
    </source>
</evidence>
<evidence type="ECO:0000313" key="10">
    <source>
        <dbReference type="EMBL" id="BBE42992.1"/>
    </source>
</evidence>
<feature type="binding site" evidence="7">
    <location>
        <position position="317"/>
    </location>
    <ligand>
        <name>[4Fe-4S] cluster</name>
        <dbReference type="ChEBI" id="CHEBI:49883"/>
    </ligand>
</feature>
<keyword evidence="3 7" id="KW-0235">DNA replication</keyword>
<evidence type="ECO:0000259" key="9">
    <source>
        <dbReference type="Pfam" id="PF04104"/>
    </source>
</evidence>
<feature type="region of interest" description="Disordered" evidence="8">
    <location>
        <begin position="341"/>
        <end position="371"/>
    </location>
</feature>
<keyword evidence="5 7" id="KW-0408">Iron</keyword>
<dbReference type="InterPro" id="IPR023642">
    <property type="entry name" value="DNA_primase_lsu_PriL"/>
</dbReference>
<comment type="subunit">
    <text evidence="7">Heterodimer of a small subunit (PriS) and a large subunit (PriL).</text>
</comment>
<keyword evidence="2 7" id="KW-0639">Primosome</keyword>
<dbReference type="InterPro" id="IPR007238">
    <property type="entry name" value="DNA_primase_lsu_euk/arc"/>
</dbReference>
<feature type="binding site" evidence="7">
    <location>
        <position position="332"/>
    </location>
    <ligand>
        <name>[4Fe-4S] cluster</name>
        <dbReference type="ChEBI" id="CHEBI:49883"/>
    </ligand>
</feature>
<dbReference type="HAMAP" id="MF_00701">
    <property type="entry name" value="DNA_primase_lrg_arc"/>
    <property type="match status" value="1"/>
</dbReference>
<evidence type="ECO:0000256" key="5">
    <source>
        <dbReference type="ARBA" id="ARBA00023004"/>
    </source>
</evidence>
<evidence type="ECO:0000256" key="7">
    <source>
        <dbReference type="HAMAP-Rule" id="MF_00701"/>
    </source>
</evidence>
<dbReference type="GO" id="GO:1990077">
    <property type="term" value="C:primosome complex"/>
    <property type="evidence" value="ECO:0007669"/>
    <property type="project" value="UniProtKB-KW"/>
</dbReference>
<evidence type="ECO:0000256" key="6">
    <source>
        <dbReference type="ARBA" id="ARBA00023014"/>
    </source>
</evidence>
<comment type="similarity">
    <text evidence="7">Belongs to the eukaryotic-type primase large subunit family.</text>
</comment>
<accession>A0A4P2VIL6</accession>
<dbReference type="GO" id="GO:0046872">
    <property type="term" value="F:metal ion binding"/>
    <property type="evidence" value="ECO:0007669"/>
    <property type="project" value="UniProtKB-KW"/>
</dbReference>
<proteinExistence type="inferred from homology"/>
<feature type="binding site" evidence="7">
    <location>
        <position position="245"/>
    </location>
    <ligand>
        <name>[4Fe-4S] cluster</name>
        <dbReference type="ChEBI" id="CHEBI:49883"/>
    </ligand>
</feature>
<dbReference type="CDD" id="cd06560">
    <property type="entry name" value="PriL"/>
    <property type="match status" value="1"/>
</dbReference>
<dbReference type="GeneID" id="55585424"/>
<dbReference type="Proteomes" id="UP000509448">
    <property type="component" value="Chromosome"/>
</dbReference>
<name>A0A4P2VIL6_9ARCH</name>
<dbReference type="OrthoDB" id="46081at2157"/>
<protein>
    <recommendedName>
        <fullName evidence="7">DNA primase large subunit PriL</fullName>
    </recommendedName>
</protein>
<dbReference type="Pfam" id="PF04104">
    <property type="entry name" value="DNA_primase_lrg"/>
    <property type="match status" value="1"/>
</dbReference>
<gene>
    <name evidence="7" type="primary">priL</name>
    <name evidence="10" type="ORF">NAS2_1618</name>
</gene>
<dbReference type="InterPro" id="IPR058560">
    <property type="entry name" value="DNA_primase_C"/>
</dbReference>
<evidence type="ECO:0000313" key="11">
    <source>
        <dbReference type="Proteomes" id="UP000509448"/>
    </source>
</evidence>
<dbReference type="GO" id="GO:0003899">
    <property type="term" value="F:DNA-directed RNA polymerase activity"/>
    <property type="evidence" value="ECO:0007669"/>
    <property type="project" value="InterPro"/>
</dbReference>
<reference evidence="10 11" key="1">
    <citation type="journal article" date="2019" name="ISME J.">
        <title>Isolation and characterization of a thermophilic sulfur- and iron-reducing thaumarchaeote from a terrestrial acidic hot spring.</title>
        <authorList>
            <person name="Kato S."/>
            <person name="Itoh T."/>
            <person name="Yuki M."/>
            <person name="Nagamori M."/>
            <person name="Ohnishi M."/>
            <person name="Uematsu K."/>
            <person name="Suzuki K."/>
            <person name="Takashina T."/>
            <person name="Ohkuma M."/>
        </authorList>
    </citation>
    <scope>NUCLEOTIDE SEQUENCE [LARGE SCALE GENOMIC DNA]</scope>
    <source>
        <strain evidence="10 11">NAS-02</strain>
    </source>
</reference>
<evidence type="ECO:0000256" key="8">
    <source>
        <dbReference type="SAM" id="MobiDB-lite"/>
    </source>
</evidence>
<dbReference type="AlphaFoldDB" id="A0A4P2VIL6"/>
<dbReference type="GO" id="GO:0051539">
    <property type="term" value="F:4 iron, 4 sulfur cluster binding"/>
    <property type="evidence" value="ECO:0007669"/>
    <property type="project" value="UniProtKB-UniRule"/>
</dbReference>
<keyword evidence="4 7" id="KW-0479">Metal-binding</keyword>
<keyword evidence="6 7" id="KW-0411">Iron-sulfur</keyword>
<keyword evidence="11" id="KW-1185">Reference proteome</keyword>
<dbReference type="Pfam" id="PF26466">
    <property type="entry name" value="DNA_primase_lrg_N"/>
    <property type="match status" value="1"/>
</dbReference>
<evidence type="ECO:0000256" key="4">
    <source>
        <dbReference type="ARBA" id="ARBA00022723"/>
    </source>
</evidence>